<keyword evidence="4" id="KW-1185">Reference proteome</keyword>
<protein>
    <submittedName>
        <fullName evidence="3">Uncharacterized protein</fullName>
    </submittedName>
</protein>
<dbReference type="EMBL" id="JAEHOE010000327">
    <property type="protein sequence ID" value="KAG2481926.1"/>
    <property type="molecule type" value="Genomic_DNA"/>
</dbReference>
<keyword evidence="2" id="KW-0732">Signal</keyword>
<proteinExistence type="predicted"/>
<feature type="region of interest" description="Disordered" evidence="1">
    <location>
        <begin position="383"/>
        <end position="411"/>
    </location>
</feature>
<evidence type="ECO:0000313" key="4">
    <source>
        <dbReference type="Proteomes" id="UP000612055"/>
    </source>
</evidence>
<feature type="signal peptide" evidence="2">
    <location>
        <begin position="1"/>
        <end position="24"/>
    </location>
</feature>
<dbReference type="Proteomes" id="UP000612055">
    <property type="component" value="Unassembled WGS sequence"/>
</dbReference>
<feature type="chain" id="PRO_5032879112" evidence="2">
    <location>
        <begin position="25"/>
        <end position="411"/>
    </location>
</feature>
<accession>A0A835XGI0</accession>
<evidence type="ECO:0000313" key="3">
    <source>
        <dbReference type="EMBL" id="KAG2481926.1"/>
    </source>
</evidence>
<gene>
    <name evidence="3" type="ORF">HYH03_019114</name>
</gene>
<evidence type="ECO:0000256" key="2">
    <source>
        <dbReference type="SAM" id="SignalP"/>
    </source>
</evidence>
<organism evidence="3 4">
    <name type="scientific">Edaphochlamys debaryana</name>
    <dbReference type="NCBI Taxonomy" id="47281"/>
    <lineage>
        <taxon>Eukaryota</taxon>
        <taxon>Viridiplantae</taxon>
        <taxon>Chlorophyta</taxon>
        <taxon>core chlorophytes</taxon>
        <taxon>Chlorophyceae</taxon>
        <taxon>CS clade</taxon>
        <taxon>Chlamydomonadales</taxon>
        <taxon>Chlamydomonadales incertae sedis</taxon>
        <taxon>Edaphochlamys</taxon>
    </lineage>
</organism>
<dbReference type="Gene3D" id="3.90.550.10">
    <property type="entry name" value="Spore Coat Polysaccharide Biosynthesis Protein SpsA, Chain A"/>
    <property type="match status" value="1"/>
</dbReference>
<comment type="caution">
    <text evidence="3">The sequence shown here is derived from an EMBL/GenBank/DDBJ whole genome shotgun (WGS) entry which is preliminary data.</text>
</comment>
<reference evidence="3" key="1">
    <citation type="journal article" date="2020" name="bioRxiv">
        <title>Comparative genomics of Chlamydomonas.</title>
        <authorList>
            <person name="Craig R.J."/>
            <person name="Hasan A.R."/>
            <person name="Ness R.W."/>
            <person name="Keightley P.D."/>
        </authorList>
    </citation>
    <scope>NUCLEOTIDE SEQUENCE</scope>
    <source>
        <strain evidence="3">CCAP 11/70</strain>
    </source>
</reference>
<evidence type="ECO:0000256" key="1">
    <source>
        <dbReference type="SAM" id="MobiDB-lite"/>
    </source>
</evidence>
<dbReference type="AlphaFoldDB" id="A0A835XGI0"/>
<name>A0A835XGI0_9CHLO</name>
<dbReference type="InterPro" id="IPR029044">
    <property type="entry name" value="Nucleotide-diphossugar_trans"/>
</dbReference>
<sequence>MAGVALSLTHLLLGLLYLCAVARGSAEALDNEAVSVVTDVEDGSTDEEDGPDVDPAKAAANGDKLGIFILVTDLQYKGADRLAMLRATVRLAEQNLLPYTPYIMYVFTLPDALTHVRRALSDLLRASGGPGGHLHVMPVANGTWEVPPSAMREKWWKGKWNAAYRLMGDWRLSFAPQYARSQGHRYLLFMDDDSYVTGKVGEDLVASFDAQHWVAGAHRFNRDALLVTWGLPELAKFFLMTHRMEPLGDLWAHCDPPSAAGLFSALDPEVAGDPEMVRTAAALQLPRTGGWDRVVLNGNCLLLSLRWWFRPKVQAFVSLARASGASFAYRWNEQAVIGMATRLFAPAARVRNLTFPYLHRVRPTEALRAAGLADDGGLLGFLGQGGEADGEDEDVEGDRGGEEGGTAAFRP</sequence>